<keyword evidence="5" id="KW-0998">Cell outer membrane</keyword>
<comment type="subcellular location">
    <subcellularLocation>
        <location evidence="1">Cell outer membrane</location>
    </subcellularLocation>
</comment>
<dbReference type="Gene3D" id="1.20.1600.10">
    <property type="entry name" value="Outer membrane efflux proteins (OEP)"/>
    <property type="match status" value="1"/>
</dbReference>
<evidence type="ECO:0000256" key="6">
    <source>
        <dbReference type="SAM" id="Coils"/>
    </source>
</evidence>
<evidence type="ECO:0000256" key="4">
    <source>
        <dbReference type="ARBA" id="ARBA00023136"/>
    </source>
</evidence>
<evidence type="ECO:0000256" key="3">
    <source>
        <dbReference type="ARBA" id="ARBA00022692"/>
    </source>
</evidence>
<dbReference type="InterPro" id="IPR051906">
    <property type="entry name" value="TolC-like"/>
</dbReference>
<keyword evidence="4" id="KW-0472">Membrane</keyword>
<feature type="coiled-coil region" evidence="6">
    <location>
        <begin position="440"/>
        <end position="467"/>
    </location>
</feature>
<name>A0ABP9P1D7_9BACT</name>
<dbReference type="SUPFAM" id="SSF56954">
    <property type="entry name" value="Outer membrane efflux proteins (OEP)"/>
    <property type="match status" value="1"/>
</dbReference>
<keyword evidence="6" id="KW-0175">Coiled coil</keyword>
<organism evidence="7 8">
    <name type="scientific">Prosthecobacter algae</name>
    <dbReference type="NCBI Taxonomy" id="1144682"/>
    <lineage>
        <taxon>Bacteria</taxon>
        <taxon>Pseudomonadati</taxon>
        <taxon>Verrucomicrobiota</taxon>
        <taxon>Verrucomicrobiia</taxon>
        <taxon>Verrucomicrobiales</taxon>
        <taxon>Verrucomicrobiaceae</taxon>
        <taxon>Prosthecobacter</taxon>
    </lineage>
</organism>
<keyword evidence="2" id="KW-1134">Transmembrane beta strand</keyword>
<dbReference type="PANTHER" id="PTHR30026">
    <property type="entry name" value="OUTER MEMBRANE PROTEIN TOLC"/>
    <property type="match status" value="1"/>
</dbReference>
<evidence type="ECO:0000256" key="1">
    <source>
        <dbReference type="ARBA" id="ARBA00004442"/>
    </source>
</evidence>
<comment type="caution">
    <text evidence="7">The sequence shown here is derived from an EMBL/GenBank/DDBJ whole genome shotgun (WGS) entry which is preliminary data.</text>
</comment>
<keyword evidence="3" id="KW-0812">Transmembrane</keyword>
<proteinExistence type="predicted"/>
<gene>
    <name evidence="7" type="ORF">GCM10023213_17810</name>
</gene>
<evidence type="ECO:0000256" key="5">
    <source>
        <dbReference type="ARBA" id="ARBA00023237"/>
    </source>
</evidence>
<evidence type="ECO:0000313" key="7">
    <source>
        <dbReference type="EMBL" id="GAA5138627.1"/>
    </source>
</evidence>
<dbReference type="Proteomes" id="UP001499852">
    <property type="component" value="Unassembled WGS sequence"/>
</dbReference>
<reference evidence="8" key="1">
    <citation type="journal article" date="2019" name="Int. J. Syst. Evol. Microbiol.">
        <title>The Global Catalogue of Microorganisms (GCM) 10K type strain sequencing project: providing services to taxonomists for standard genome sequencing and annotation.</title>
        <authorList>
            <consortium name="The Broad Institute Genomics Platform"/>
            <consortium name="The Broad Institute Genome Sequencing Center for Infectious Disease"/>
            <person name="Wu L."/>
            <person name="Ma J."/>
        </authorList>
    </citation>
    <scope>NUCLEOTIDE SEQUENCE [LARGE SCALE GENOMIC DNA]</scope>
    <source>
        <strain evidence="8">JCM 18053</strain>
    </source>
</reference>
<dbReference type="PANTHER" id="PTHR30026:SF20">
    <property type="entry name" value="OUTER MEMBRANE PROTEIN TOLC"/>
    <property type="match status" value="1"/>
</dbReference>
<accession>A0ABP9P1D7</accession>
<evidence type="ECO:0000313" key="8">
    <source>
        <dbReference type="Proteomes" id="UP001499852"/>
    </source>
</evidence>
<keyword evidence="8" id="KW-1185">Reference proteome</keyword>
<protein>
    <submittedName>
        <fullName evidence="7">TolC family protein</fullName>
    </submittedName>
</protein>
<sequence length="566" mass="63292">MLSSMPSSRLYRSLHSVAALSVCLMSGCSQGFFKKWADREVFGIIGQKSQIVPGAEDDTLLSVTPPQPANLAVLIKNSETSDFLGDRAYIEKGARVITLADALDFAVHRNRTYLNRKEIVYLSALTLTGTRQLYSPILGADGSGTYTESQVKTGVNNLVRSKTLTADGGVGVDYLMRTGARLALDLTTDFTRFFTGGVRNLSDSRATVNLSQPLLRGAGVLAASEPLRQDERDVLYAIRDFTQYRKEFTVSITTQYLRTLQAREAARNRYVANRAAATSIEREGALAAANLRTQSSLKQIQQGQLTYERNWITAVRNYEEQLDDLKVALGLPVTERIILSNDELKRLEVVEPRDDLETVLDTALITRLDLYNQRDRLADTHRRVKIAHQQTLPTLNALVGYQVGTPSNNEGLELNPKVRRFASGVDVDLNLNTKPERNQLRASQLDEQLAQRQLDLAEEQLRNTIRSDWRGLAVARKQYDLAQRGLELAQKRLEIETALMEEGQGTARDIVESQDRLITARDLVVSTLIDHVIARLQLWSDMGVLYIQKDGSWVDVLNNEKPKGES</sequence>
<dbReference type="EMBL" id="BAABIA010000003">
    <property type="protein sequence ID" value="GAA5138627.1"/>
    <property type="molecule type" value="Genomic_DNA"/>
</dbReference>
<evidence type="ECO:0000256" key="2">
    <source>
        <dbReference type="ARBA" id="ARBA00022452"/>
    </source>
</evidence>